<dbReference type="RefSeq" id="WP_058622928.1">
    <property type="nucleotide sequence ID" value="NZ_LDRT01000023.1"/>
</dbReference>
<dbReference type="Gene3D" id="3.10.105.10">
    <property type="entry name" value="Dipeptide-binding Protein, Domain 3"/>
    <property type="match status" value="1"/>
</dbReference>
<proteinExistence type="predicted"/>
<evidence type="ECO:0000259" key="2">
    <source>
        <dbReference type="Pfam" id="PF00496"/>
    </source>
</evidence>
<organism evidence="3 4">
    <name type="scientific">Microbacterium testaceum</name>
    <name type="common">Aureobacterium testaceum</name>
    <name type="synonym">Brevibacterium testaceum</name>
    <dbReference type="NCBI Taxonomy" id="2033"/>
    <lineage>
        <taxon>Bacteria</taxon>
        <taxon>Bacillati</taxon>
        <taxon>Actinomycetota</taxon>
        <taxon>Actinomycetes</taxon>
        <taxon>Micrococcales</taxon>
        <taxon>Microbacteriaceae</taxon>
        <taxon>Microbacterium</taxon>
    </lineage>
</organism>
<accession>A0A147F092</accession>
<evidence type="ECO:0000256" key="1">
    <source>
        <dbReference type="SAM" id="SignalP"/>
    </source>
</evidence>
<feature type="domain" description="Solute-binding protein family 5" evidence="2">
    <location>
        <begin position="77"/>
        <end position="417"/>
    </location>
</feature>
<dbReference type="Proteomes" id="UP000075025">
    <property type="component" value="Unassembled WGS sequence"/>
</dbReference>
<feature type="chain" id="PRO_5039441757" evidence="1">
    <location>
        <begin position="22"/>
        <end position="519"/>
    </location>
</feature>
<dbReference type="GO" id="GO:0015833">
    <property type="term" value="P:peptide transport"/>
    <property type="evidence" value="ECO:0007669"/>
    <property type="project" value="TreeGrafter"/>
</dbReference>
<evidence type="ECO:0000313" key="3">
    <source>
        <dbReference type="EMBL" id="KTR95854.1"/>
    </source>
</evidence>
<dbReference type="Gene3D" id="3.40.190.10">
    <property type="entry name" value="Periplasmic binding protein-like II"/>
    <property type="match status" value="1"/>
</dbReference>
<dbReference type="PROSITE" id="PS51257">
    <property type="entry name" value="PROKAR_LIPOPROTEIN"/>
    <property type="match status" value="1"/>
</dbReference>
<dbReference type="SUPFAM" id="SSF53850">
    <property type="entry name" value="Periplasmic binding protein-like II"/>
    <property type="match status" value="1"/>
</dbReference>
<dbReference type="PANTHER" id="PTHR30290">
    <property type="entry name" value="PERIPLASMIC BINDING COMPONENT OF ABC TRANSPORTER"/>
    <property type="match status" value="1"/>
</dbReference>
<dbReference type="InterPro" id="IPR039424">
    <property type="entry name" value="SBP_5"/>
</dbReference>
<dbReference type="OrthoDB" id="9046151at2"/>
<sequence>MKTRHGVIAATLALTVAFATAGCTTTGGDTAVASTDTIRTTIDIPATFDPTLATSLPDFLLARTSYDTLVRRDASGLVPGLATKWTSTPTQAVFTIRTDATCSDGTKITPTIVKNSLDYFARPNSGSTQVVYTFGPGNTPTITADDAAGTVTVDIANPWPYMVDAMSVSSSGIICPAGLADPAGLAAGTVKGSESGPYALKTSQPGVSYDYTLRDDYSAWPTWTSTVTGSPAKNLTYTVSPDSTATANLILGGQLDIGKIQATTRDRFQGQTGYTVTVNPFSDSYLIFNEREGSPFTDEALRKGVVQAIDRSMYGNVTSQDTGKVLTSLGADSVSCVSGSKIEIPSQDVAAATAALSGKRIRLVAPTIVGPAGAGNEYIAEALRAAGAEVDLTNTDVGSWITTVVAKPGDWDLTVFADLNFLGSLASPLLNLTGPTIDGGGTNYGAVSNPAAEATFTQADSAADETARCAALDETVQALVSRSDTLPLLNDAFIYASRPGFTVQMLGGALDDPLFRIAK</sequence>
<reference evidence="3 4" key="1">
    <citation type="journal article" date="2016" name="Front. Microbiol.">
        <title>Genomic Resource of Rice Seed Associated Bacteria.</title>
        <authorList>
            <person name="Midha S."/>
            <person name="Bansal K."/>
            <person name="Sharma S."/>
            <person name="Kumar N."/>
            <person name="Patil P.P."/>
            <person name="Chaudhry V."/>
            <person name="Patil P.B."/>
        </authorList>
    </citation>
    <scope>NUCLEOTIDE SEQUENCE [LARGE SCALE GENOMIC DNA]</scope>
    <source>
        <strain evidence="3 4">NS220</strain>
    </source>
</reference>
<dbReference type="Gene3D" id="3.90.76.10">
    <property type="entry name" value="Dipeptide-binding Protein, Domain 1"/>
    <property type="match status" value="1"/>
</dbReference>
<dbReference type="EMBL" id="LDRT01000023">
    <property type="protein sequence ID" value="KTR95854.1"/>
    <property type="molecule type" value="Genomic_DNA"/>
</dbReference>
<dbReference type="GO" id="GO:1904680">
    <property type="term" value="F:peptide transmembrane transporter activity"/>
    <property type="evidence" value="ECO:0007669"/>
    <property type="project" value="TreeGrafter"/>
</dbReference>
<dbReference type="CDD" id="cd00995">
    <property type="entry name" value="PBP2_NikA_DppA_OppA_like"/>
    <property type="match status" value="1"/>
</dbReference>
<dbReference type="PATRIC" id="fig|2033.6.peg.1798"/>
<name>A0A147F092_MICTE</name>
<dbReference type="AlphaFoldDB" id="A0A147F092"/>
<dbReference type="InterPro" id="IPR000914">
    <property type="entry name" value="SBP_5_dom"/>
</dbReference>
<evidence type="ECO:0000313" key="4">
    <source>
        <dbReference type="Proteomes" id="UP000075025"/>
    </source>
</evidence>
<comment type="caution">
    <text evidence="3">The sequence shown here is derived from an EMBL/GenBank/DDBJ whole genome shotgun (WGS) entry which is preliminary data.</text>
</comment>
<protein>
    <submittedName>
        <fullName evidence="3">Peptide ABC transporter substrate-binding protein</fullName>
    </submittedName>
</protein>
<dbReference type="Pfam" id="PF00496">
    <property type="entry name" value="SBP_bac_5"/>
    <property type="match status" value="1"/>
</dbReference>
<keyword evidence="1" id="KW-0732">Signal</keyword>
<feature type="signal peptide" evidence="1">
    <location>
        <begin position="1"/>
        <end position="21"/>
    </location>
</feature>
<gene>
    <name evidence="3" type="ORF">NS220_04715</name>
</gene>